<feature type="compositionally biased region" description="Basic residues" evidence="1">
    <location>
        <begin position="251"/>
        <end position="281"/>
    </location>
</feature>
<accession>A0A9J6DI07</accession>
<keyword evidence="3" id="KW-1185">Reference proteome</keyword>
<feature type="region of interest" description="Disordered" evidence="1">
    <location>
        <begin position="246"/>
        <end position="316"/>
    </location>
</feature>
<gene>
    <name evidence="2" type="ORF">HPB51_018693</name>
</gene>
<dbReference type="EMBL" id="JABSTU010000009">
    <property type="protein sequence ID" value="KAH8021844.1"/>
    <property type="molecule type" value="Genomic_DNA"/>
</dbReference>
<dbReference type="Proteomes" id="UP000821866">
    <property type="component" value="Chromosome 7"/>
</dbReference>
<feature type="region of interest" description="Disordered" evidence="1">
    <location>
        <begin position="694"/>
        <end position="724"/>
    </location>
</feature>
<name>A0A9J6DI07_RHIMP</name>
<feature type="compositionally biased region" description="Polar residues" evidence="1">
    <location>
        <begin position="303"/>
        <end position="316"/>
    </location>
</feature>
<dbReference type="AlphaFoldDB" id="A0A9J6DI07"/>
<dbReference type="VEuPathDB" id="VectorBase:LOC119174684"/>
<comment type="caution">
    <text evidence="2">The sequence shown here is derived from an EMBL/GenBank/DDBJ whole genome shotgun (WGS) entry which is preliminary data.</text>
</comment>
<evidence type="ECO:0000313" key="2">
    <source>
        <dbReference type="EMBL" id="KAH8021844.1"/>
    </source>
</evidence>
<feature type="compositionally biased region" description="Low complexity" evidence="1">
    <location>
        <begin position="587"/>
        <end position="597"/>
    </location>
</feature>
<feature type="compositionally biased region" description="Basic residues" evidence="1">
    <location>
        <begin position="571"/>
        <end position="586"/>
    </location>
</feature>
<feature type="region of interest" description="Disordered" evidence="1">
    <location>
        <begin position="554"/>
        <end position="630"/>
    </location>
</feature>
<sequence length="755" mass="79478">MATVLWSGNTTAGGPGRLKTCRLGSYARRPIFSARSGDDLPLAPSSSNSPCSGLLRLLLQLWPTCLVLIGLSKLRDTHLSASASGASSDTCLTKELWSATMYFTVIFAAVAFSMAGEAVPSARTFASSQHSAHSIPAHNHNSHHHIFPGVQQNTANHGHQVHVEEDSSIAVLVCQVVKVPAGSPVPQPAPAVPATPPIAAGSPSILVSSQETLSDLTTRVRTAMDSLVEPLAAALQNASLWLNRTSQQHLHQQHQHMSVQHKHAGHNHQHATHNHHSHQHMHGSQVNQDGAHAHQPQHDGHASQHTHSAQGHQTQQAVPALAVPMTVVSVPVMIPAVHAGSFPLVNLSAVVPASMNVSSLQFTGPVRTATSLEDASAATVPGSIIIGRSGDQPTTLSPATPELRSATMHFTAVFAVLALSMAVQAVPSARTFASSQHPQHSIPAHNQESHQHVFPGFQQNTANHGHQVHVEDDSSVAVLVCQVVKVPTGHPVPRPAPAVPATPPIAAGSPSILVSSQETLSDLSTRVRTAMDSLVEPLAAALQNASLWLNHTSHLHQQHQHMAAQHEHAGHNHQHAGHNHHSHQHMHGSQVTQAGAHVHQHQHGGHANQHPHNEPTHHAHSAQGHQTQHAVPAPAVPMTVVSVPVMIPAVHAGSFPLVNLSAVVPAGVDVSSLPLTGTVRNATSVVGTSAETVPGTHIVGRSGDPPTTTSAATPVTLPSRGPSSMAVSHKFHARQVATPPPIIHVPVCPDFCCRR</sequence>
<reference evidence="2" key="2">
    <citation type="submission" date="2021-09" db="EMBL/GenBank/DDBJ databases">
        <authorList>
            <person name="Jia N."/>
            <person name="Wang J."/>
            <person name="Shi W."/>
            <person name="Du L."/>
            <person name="Sun Y."/>
            <person name="Zhan W."/>
            <person name="Jiang J."/>
            <person name="Wang Q."/>
            <person name="Zhang B."/>
            <person name="Ji P."/>
            <person name="Sakyi L.B."/>
            <person name="Cui X."/>
            <person name="Yuan T."/>
            <person name="Jiang B."/>
            <person name="Yang W."/>
            <person name="Lam T.T.-Y."/>
            <person name="Chang Q."/>
            <person name="Ding S."/>
            <person name="Wang X."/>
            <person name="Zhu J."/>
            <person name="Ruan X."/>
            <person name="Zhao L."/>
            <person name="Wei J."/>
            <person name="Que T."/>
            <person name="Du C."/>
            <person name="Cheng J."/>
            <person name="Dai P."/>
            <person name="Han X."/>
            <person name="Huang E."/>
            <person name="Gao Y."/>
            <person name="Liu J."/>
            <person name="Shao H."/>
            <person name="Ye R."/>
            <person name="Li L."/>
            <person name="Wei W."/>
            <person name="Wang X."/>
            <person name="Wang C."/>
            <person name="Huo Q."/>
            <person name="Li W."/>
            <person name="Guo W."/>
            <person name="Chen H."/>
            <person name="Chen S."/>
            <person name="Zhou L."/>
            <person name="Zhou L."/>
            <person name="Ni X."/>
            <person name="Tian J."/>
            <person name="Zhou Y."/>
            <person name="Sheng Y."/>
            <person name="Liu T."/>
            <person name="Pan Y."/>
            <person name="Xia L."/>
            <person name="Li J."/>
            <person name="Zhao F."/>
            <person name="Cao W."/>
        </authorList>
    </citation>
    <scope>NUCLEOTIDE SEQUENCE</scope>
    <source>
        <strain evidence="2">Rmic-2018</strain>
        <tissue evidence="2">Larvae</tissue>
    </source>
</reference>
<dbReference type="VEuPathDB" id="VectorBase:LOC119173464"/>
<reference evidence="2" key="1">
    <citation type="journal article" date="2020" name="Cell">
        <title>Large-Scale Comparative Analyses of Tick Genomes Elucidate Their Genetic Diversity and Vector Capacities.</title>
        <authorList>
            <consortium name="Tick Genome and Microbiome Consortium (TIGMIC)"/>
            <person name="Jia N."/>
            <person name="Wang J."/>
            <person name="Shi W."/>
            <person name="Du L."/>
            <person name="Sun Y."/>
            <person name="Zhan W."/>
            <person name="Jiang J.F."/>
            <person name="Wang Q."/>
            <person name="Zhang B."/>
            <person name="Ji P."/>
            <person name="Bell-Sakyi L."/>
            <person name="Cui X.M."/>
            <person name="Yuan T.T."/>
            <person name="Jiang B.G."/>
            <person name="Yang W.F."/>
            <person name="Lam T.T."/>
            <person name="Chang Q.C."/>
            <person name="Ding S.J."/>
            <person name="Wang X.J."/>
            <person name="Zhu J.G."/>
            <person name="Ruan X.D."/>
            <person name="Zhao L."/>
            <person name="Wei J.T."/>
            <person name="Ye R.Z."/>
            <person name="Que T.C."/>
            <person name="Du C.H."/>
            <person name="Zhou Y.H."/>
            <person name="Cheng J.X."/>
            <person name="Dai P.F."/>
            <person name="Guo W.B."/>
            <person name="Han X.H."/>
            <person name="Huang E.J."/>
            <person name="Li L.F."/>
            <person name="Wei W."/>
            <person name="Gao Y.C."/>
            <person name="Liu J.Z."/>
            <person name="Shao H.Z."/>
            <person name="Wang X."/>
            <person name="Wang C.C."/>
            <person name="Yang T.C."/>
            <person name="Huo Q.B."/>
            <person name="Li W."/>
            <person name="Chen H.Y."/>
            <person name="Chen S.E."/>
            <person name="Zhou L.G."/>
            <person name="Ni X.B."/>
            <person name="Tian J.H."/>
            <person name="Sheng Y."/>
            <person name="Liu T."/>
            <person name="Pan Y.S."/>
            <person name="Xia L.Y."/>
            <person name="Li J."/>
            <person name="Zhao F."/>
            <person name="Cao W.C."/>
        </authorList>
    </citation>
    <scope>NUCLEOTIDE SEQUENCE</scope>
    <source>
        <strain evidence="2">Rmic-2018</strain>
    </source>
</reference>
<evidence type="ECO:0000313" key="3">
    <source>
        <dbReference type="Proteomes" id="UP000821866"/>
    </source>
</evidence>
<feature type="compositionally biased region" description="Low complexity" evidence="1">
    <location>
        <begin position="705"/>
        <end position="719"/>
    </location>
</feature>
<evidence type="ECO:0000256" key="1">
    <source>
        <dbReference type="SAM" id="MobiDB-lite"/>
    </source>
</evidence>
<organism evidence="2 3">
    <name type="scientific">Rhipicephalus microplus</name>
    <name type="common">Cattle tick</name>
    <name type="synonym">Boophilus microplus</name>
    <dbReference type="NCBI Taxonomy" id="6941"/>
    <lineage>
        <taxon>Eukaryota</taxon>
        <taxon>Metazoa</taxon>
        <taxon>Ecdysozoa</taxon>
        <taxon>Arthropoda</taxon>
        <taxon>Chelicerata</taxon>
        <taxon>Arachnida</taxon>
        <taxon>Acari</taxon>
        <taxon>Parasitiformes</taxon>
        <taxon>Ixodida</taxon>
        <taxon>Ixodoidea</taxon>
        <taxon>Ixodidae</taxon>
        <taxon>Rhipicephalinae</taxon>
        <taxon>Rhipicephalus</taxon>
        <taxon>Boophilus</taxon>
    </lineage>
</organism>
<proteinExistence type="predicted"/>
<protein>
    <submittedName>
        <fullName evidence="2">Uncharacterized protein</fullName>
    </submittedName>
</protein>